<dbReference type="InterPro" id="IPR001525">
    <property type="entry name" value="C5_MeTfrase"/>
</dbReference>
<evidence type="ECO:0000313" key="4">
    <source>
        <dbReference type="Proteomes" id="UP001431209"/>
    </source>
</evidence>
<organism evidence="3 4">
    <name type="scientific">Acrasis kona</name>
    <dbReference type="NCBI Taxonomy" id="1008807"/>
    <lineage>
        <taxon>Eukaryota</taxon>
        <taxon>Discoba</taxon>
        <taxon>Heterolobosea</taxon>
        <taxon>Tetramitia</taxon>
        <taxon>Eutetramitia</taxon>
        <taxon>Acrasidae</taxon>
        <taxon>Acrasis</taxon>
    </lineage>
</organism>
<keyword evidence="2" id="KW-0808">Transferase</keyword>
<protein>
    <recommendedName>
        <fullName evidence="5">DNA (cytosine-5-)-methyltransferase</fullName>
    </recommendedName>
</protein>
<keyword evidence="4" id="KW-1185">Reference proteome</keyword>
<sequence length="256" mass="29392">MMDWVVKNKPPIVILENVCSAPWDRVQKIFEKKGYKATFVRFDTKNYYIPHTRTRVYLFAHLNSSKTMCQQWIDSVKSLARPSSSPLEAFLIPIDDPRVHRARQELAYQLNERGERKGGRTDWGRCESRHQRARLEEGLGNKRPLTIWEEGGMCTLPDCAWNDWGKNQTERVLDLMDIDYLRLAVKGVDPTYKTLVWNLSQNVDRTTGSVRPGICPCLTPTMIPFITNRGGPMIGLEALSLQGIPVDELLLTKETE</sequence>
<dbReference type="Pfam" id="PF00145">
    <property type="entry name" value="DNA_methylase"/>
    <property type="match status" value="1"/>
</dbReference>
<gene>
    <name evidence="3" type="ORF">AKO1_008316</name>
</gene>
<evidence type="ECO:0000313" key="3">
    <source>
        <dbReference type="EMBL" id="KAL0478716.1"/>
    </source>
</evidence>
<feature type="non-terminal residue" evidence="3">
    <location>
        <position position="256"/>
    </location>
</feature>
<dbReference type="InterPro" id="IPR029063">
    <property type="entry name" value="SAM-dependent_MTases_sf"/>
</dbReference>
<evidence type="ECO:0008006" key="5">
    <source>
        <dbReference type="Google" id="ProtNLM"/>
    </source>
</evidence>
<name>A0AAW2YPH7_9EUKA</name>
<evidence type="ECO:0000256" key="2">
    <source>
        <dbReference type="ARBA" id="ARBA00022679"/>
    </source>
</evidence>
<proteinExistence type="predicted"/>
<dbReference type="GO" id="GO:0032259">
    <property type="term" value="P:methylation"/>
    <property type="evidence" value="ECO:0007669"/>
    <property type="project" value="UniProtKB-KW"/>
</dbReference>
<dbReference type="EMBL" id="JAOPGA020000460">
    <property type="protein sequence ID" value="KAL0478716.1"/>
    <property type="molecule type" value="Genomic_DNA"/>
</dbReference>
<dbReference type="Gene3D" id="3.40.50.150">
    <property type="entry name" value="Vaccinia Virus protein VP39"/>
    <property type="match status" value="1"/>
</dbReference>
<keyword evidence="1" id="KW-0489">Methyltransferase</keyword>
<reference evidence="3 4" key="1">
    <citation type="submission" date="2024-03" db="EMBL/GenBank/DDBJ databases">
        <title>The Acrasis kona genome and developmental transcriptomes reveal deep origins of eukaryotic multicellular pathways.</title>
        <authorList>
            <person name="Sheikh S."/>
            <person name="Fu C.-J."/>
            <person name="Brown M.W."/>
            <person name="Baldauf S.L."/>
        </authorList>
    </citation>
    <scope>NUCLEOTIDE SEQUENCE [LARGE SCALE GENOMIC DNA]</scope>
    <source>
        <strain evidence="3 4">ATCC MYA-3509</strain>
    </source>
</reference>
<evidence type="ECO:0000256" key="1">
    <source>
        <dbReference type="ARBA" id="ARBA00022603"/>
    </source>
</evidence>
<dbReference type="SUPFAM" id="SSF53335">
    <property type="entry name" value="S-adenosyl-L-methionine-dependent methyltransferases"/>
    <property type="match status" value="1"/>
</dbReference>
<dbReference type="Proteomes" id="UP001431209">
    <property type="component" value="Unassembled WGS sequence"/>
</dbReference>
<accession>A0AAW2YPH7</accession>
<comment type="caution">
    <text evidence="3">The sequence shown here is derived from an EMBL/GenBank/DDBJ whole genome shotgun (WGS) entry which is preliminary data.</text>
</comment>
<dbReference type="AlphaFoldDB" id="A0AAW2YPH7"/>
<dbReference type="GO" id="GO:0008168">
    <property type="term" value="F:methyltransferase activity"/>
    <property type="evidence" value="ECO:0007669"/>
    <property type="project" value="UniProtKB-KW"/>
</dbReference>